<feature type="transmembrane region" description="Helical" evidence="1">
    <location>
        <begin position="24"/>
        <end position="48"/>
    </location>
</feature>
<feature type="transmembrane region" description="Helical" evidence="1">
    <location>
        <begin position="84"/>
        <end position="111"/>
    </location>
</feature>
<sequence>MAATPWLEILIVIPLGIGMGLDPFVVALLSFAGNFLPVLFIIYVLHIFQRTRTYRKWKVLQRRKRRHKKKKSRSLKAQRLFHKYGLPGLAALGPALTGIHLAVVIALSLQAGKHRTAWWMGLSLMLWTVFLTIASVLSIDWIQKVF</sequence>
<dbReference type="AlphaFoldDB" id="A0A2T4U7M2"/>
<keyword evidence="1" id="KW-0812">Transmembrane</keyword>
<dbReference type="EMBL" id="PZJJ01000008">
    <property type="protein sequence ID" value="PTL39365.1"/>
    <property type="molecule type" value="Genomic_DNA"/>
</dbReference>
<comment type="caution">
    <text evidence="2">The sequence shown here is derived from an EMBL/GenBank/DDBJ whole genome shotgun (WGS) entry which is preliminary data.</text>
</comment>
<reference evidence="2 3" key="1">
    <citation type="submission" date="2018-03" db="EMBL/GenBank/DDBJ databases">
        <title>Alkalicoccus saliphilus sp. nov., isolated from a mineral pool.</title>
        <authorList>
            <person name="Zhao B."/>
        </authorList>
    </citation>
    <scope>NUCLEOTIDE SEQUENCE [LARGE SCALE GENOMIC DNA]</scope>
    <source>
        <strain evidence="2 3">6AG</strain>
    </source>
</reference>
<evidence type="ECO:0000313" key="3">
    <source>
        <dbReference type="Proteomes" id="UP000240509"/>
    </source>
</evidence>
<feature type="transmembrane region" description="Helical" evidence="1">
    <location>
        <begin position="117"/>
        <end position="142"/>
    </location>
</feature>
<evidence type="ECO:0000256" key="1">
    <source>
        <dbReference type="SAM" id="Phobius"/>
    </source>
</evidence>
<organism evidence="2 3">
    <name type="scientific">Alkalicoccus saliphilus</name>
    <dbReference type="NCBI Taxonomy" id="200989"/>
    <lineage>
        <taxon>Bacteria</taxon>
        <taxon>Bacillati</taxon>
        <taxon>Bacillota</taxon>
        <taxon>Bacilli</taxon>
        <taxon>Bacillales</taxon>
        <taxon>Bacillaceae</taxon>
        <taxon>Alkalicoccus</taxon>
    </lineage>
</organism>
<keyword evidence="1" id="KW-0472">Membrane</keyword>
<keyword evidence="1" id="KW-1133">Transmembrane helix</keyword>
<proteinExistence type="predicted"/>
<evidence type="ECO:0000313" key="2">
    <source>
        <dbReference type="EMBL" id="PTL39365.1"/>
    </source>
</evidence>
<keyword evidence="3" id="KW-1185">Reference proteome</keyword>
<dbReference type="Proteomes" id="UP000240509">
    <property type="component" value="Unassembled WGS sequence"/>
</dbReference>
<protein>
    <submittedName>
        <fullName evidence="2">Small multidrug efflux protein-like protein</fullName>
    </submittedName>
</protein>
<gene>
    <name evidence="2" type="ORF">C6Y45_06970</name>
</gene>
<dbReference type="InterPro" id="IPR009577">
    <property type="entry name" value="Sm_multidrug_ex"/>
</dbReference>
<accession>A0A2T4U7M2</accession>
<name>A0A2T4U7M2_9BACI</name>
<dbReference type="Pfam" id="PF06695">
    <property type="entry name" value="Sm_multidrug_ex"/>
    <property type="match status" value="1"/>
</dbReference>
<dbReference type="OrthoDB" id="6400183at2"/>